<name>A0A0A1U8D7_ENTIV</name>
<dbReference type="GeneID" id="14890263"/>
<dbReference type="VEuPathDB" id="AmoebaDB:EIN_150820"/>
<reference evidence="1 2" key="1">
    <citation type="submission" date="2012-10" db="EMBL/GenBank/DDBJ databases">
        <authorList>
            <person name="Zafar N."/>
            <person name="Inman J."/>
            <person name="Hall N."/>
            <person name="Lorenzi H."/>
            <person name="Caler E."/>
        </authorList>
    </citation>
    <scope>NUCLEOTIDE SEQUENCE [LARGE SCALE GENOMIC DNA]</scope>
    <source>
        <strain evidence="1 2">IP1</strain>
    </source>
</reference>
<evidence type="ECO:0000313" key="1">
    <source>
        <dbReference type="EMBL" id="ELP91205.1"/>
    </source>
</evidence>
<sequence length="237" mass="27638">MFKYLTLPSMKTITFEDVVDYQKGDGNFTYHNEESNYVFRIFDDFTCGALNTDTIKNLMGGEEFQTRVLRDTKQIYPVPLVLLFNTKEFRNFVYSFGSDDWLEKNCSIYPPVDFKEFRSLGNEYVIPSWKEPIFKMDDRGNLTDDDFLLTSVLGISSEELEMILSTKYMEGYPNYVKIQKTMMQKRAEKSPVVTQVPIPIRAVQPMEEVHQSNEMEVEVAPPEDMGFIQTGYSQQYI</sequence>
<dbReference type="KEGG" id="eiv:EIN_150820"/>
<proteinExistence type="predicted"/>
<gene>
    <name evidence="1" type="ORF">EIN_150820</name>
</gene>
<dbReference type="Proteomes" id="UP000014680">
    <property type="component" value="Unassembled WGS sequence"/>
</dbReference>
<dbReference type="AlphaFoldDB" id="A0A0A1U8D7"/>
<accession>A0A0A1U8D7</accession>
<organism evidence="1 2">
    <name type="scientific">Entamoeba invadens IP1</name>
    <dbReference type="NCBI Taxonomy" id="370355"/>
    <lineage>
        <taxon>Eukaryota</taxon>
        <taxon>Amoebozoa</taxon>
        <taxon>Evosea</taxon>
        <taxon>Archamoebae</taxon>
        <taxon>Mastigamoebida</taxon>
        <taxon>Entamoebidae</taxon>
        <taxon>Entamoeba</taxon>
    </lineage>
</organism>
<dbReference type="EMBL" id="KB206474">
    <property type="protein sequence ID" value="ELP91205.1"/>
    <property type="molecule type" value="Genomic_DNA"/>
</dbReference>
<dbReference type="RefSeq" id="XP_004257976.1">
    <property type="nucleotide sequence ID" value="XM_004257928.1"/>
</dbReference>
<evidence type="ECO:0000313" key="2">
    <source>
        <dbReference type="Proteomes" id="UP000014680"/>
    </source>
</evidence>
<protein>
    <submittedName>
        <fullName evidence="1">Uncharacterized protein</fullName>
    </submittedName>
</protein>
<keyword evidence="2" id="KW-1185">Reference proteome</keyword>